<dbReference type="Gene3D" id="3.80.10.10">
    <property type="entry name" value="Ribonuclease Inhibitor"/>
    <property type="match status" value="1"/>
</dbReference>
<keyword evidence="9" id="KW-0677">Repeat</keyword>
<organism evidence="16 17">
    <name type="scientific">Pseudomonas donghuensis</name>
    <dbReference type="NCBI Taxonomy" id="1163398"/>
    <lineage>
        <taxon>Bacteria</taxon>
        <taxon>Pseudomonadati</taxon>
        <taxon>Pseudomonadota</taxon>
        <taxon>Gammaproteobacteria</taxon>
        <taxon>Pseudomonadales</taxon>
        <taxon>Pseudomonadaceae</taxon>
        <taxon>Pseudomonas</taxon>
    </lineage>
</organism>
<keyword evidence="10 14" id="KW-0833">Ubl conjugation pathway</keyword>
<comment type="PTM">
    <text evidence="14">Ubiquitinated in the presence of host E1 ubiquitin-activating enzyme, E2 ubiquitin-conjugating enzyme and ubiquitin.</text>
</comment>
<evidence type="ECO:0000256" key="4">
    <source>
        <dbReference type="ARBA" id="ARBA00009868"/>
    </source>
</evidence>
<keyword evidence="7" id="KW-0433">Leucine-rich repeat</keyword>
<keyword evidence="12" id="KW-0843">Virulence</keyword>
<dbReference type="PROSITE" id="PS52053">
    <property type="entry name" value="NEL"/>
    <property type="match status" value="1"/>
</dbReference>
<keyword evidence="13 14" id="KW-1035">Host cytoplasm</keyword>
<evidence type="ECO:0000256" key="7">
    <source>
        <dbReference type="ARBA" id="ARBA00022614"/>
    </source>
</evidence>
<evidence type="ECO:0000256" key="10">
    <source>
        <dbReference type="ARBA" id="ARBA00022786"/>
    </source>
</evidence>
<keyword evidence="8 14" id="KW-0808">Transferase</keyword>
<dbReference type="PANTHER" id="PTHR47114">
    <property type="match status" value="1"/>
</dbReference>
<gene>
    <name evidence="16" type="ORF">BV82_0977</name>
</gene>
<dbReference type="InterPro" id="IPR029487">
    <property type="entry name" value="NEL_dom"/>
</dbReference>
<evidence type="ECO:0000259" key="15">
    <source>
        <dbReference type="PROSITE" id="PS52053"/>
    </source>
</evidence>
<dbReference type="Proteomes" id="UP000027121">
    <property type="component" value="Chromosome"/>
</dbReference>
<dbReference type="InterPro" id="IPR046673">
    <property type="entry name" value="ToxA_N"/>
</dbReference>
<sequence>MLESHDPADALSFHEALQRTLPAWLLQAQPSHLAELAYSMAQSRLYRARVQSLLSTLQALPGFVHAELKKALVPVFGQDFDPQRDQFCRVTRVAQSSLQIPPQRVSYKRVETRRSMLQAAMDNFEAEETLADTLGESYLIVGKRARAEAADFARRCRELDLGGRFQAHLEALFTPMDGPGQTQGAAAREVHEMLEEQRRFDLRVTAYLAWFQGDLTEWGFRLMQNLTAQAGPLRLKNIDIRAFVPSLMGVALREVLVIGQHPQRCNSLEQAASLFLYIPGDAQGSLKEFASVAELRDEWQQRLGLPGYADSLLRFASVQDRGRLQAQLASLQPAGSVELSISYQGTPLAANLFRDMVRAQVAALREDAARLAVPTAQVDARVRQRNWEWYETAGLDLLGVAGLLIPVLGEVMLGVAAVQLAAEVFEGFQAWHNDHRDEALEHLQRAVEQVAGAVALAAGGRVLQELAEASGFMQALQSIRLVGNQQRLWHPDLAPYRQAGLRLAEGPGEHPGLFMASGGQYLRMQKHDFAVVNQGDAWHIQPVDERHTFAPALRHNGDGGWLHAGESPWQWQQLHVLGRRLGACAEGLADEQIHQALGVCGYDLASVRQLLIEQQPLPAVIVDAFERMGGARLPWPQPVSVHGQWLLRDFPGLSVRAAEQIAASATDVELQVMNRRQRVAPALAEKAVRTLRELRLNRALIGFYHRQSAGIDTARLALGLLPRLPGWPAGESLAVTAQELVEQIDPHTDVIAALFQRLSASLQGSFAEPAELGTELASEALLQRRRCAQLLGLQNETAWLRSPQRLDAGRLGYPLSGRGRLWAIHPSRSGQVRALYPNMTDGEINQLVAYLEARGTTLASYLVQRKAELRQLESDLRYWEGEAIGEASTSARRRVSRQLRRAWGRQAERAYDPQGKAYGFRLDLHGARIGRLPELEACNFDAVVELTLTDMALSEIPQGFLAAFPDLERLSLDHNDLQRLTAEISACTDLKYLNLSHNRLSLTAEQAQALSGLTQLEELRLADNPLSTAPNLERMPYLRRLQLQNCGLQTCPEGLAGRAFLELADLRNNAIVTLPAELLAIDSRLAPRVLLGDNPFDSAARQGLLEYRQRTNVTLGGLAPRQQATWHASYYWLDLLSAPLKAQRELQWALVEHESGAGAFFDLLARLGETADYRLQRGDLECRVWALFDAAWASAGLRSELFDLAVSDVTCGDSVALNFSAMEVRMLAHQVGALALDANDSAPLLKLARGLFRLEQLDSFADQELAARPLLVDRARDQIEVRLAYRLGLADALALPGQPRTMLHDDWAGVGPQQLEQARLQVLADEQGEALQKFVCSRDFWQDFLRRKYPDRFTAMQRPYRQALEAAAEEDDNYWQQAAMIGEARQNAFDALVQTLTREESTAPADAGQERQVIE</sequence>
<dbReference type="EC" id="2.3.2.27" evidence="5"/>
<evidence type="ECO:0000256" key="2">
    <source>
        <dbReference type="ARBA" id="ARBA00004192"/>
    </source>
</evidence>
<comment type="similarity">
    <text evidence="4 14">Belongs to the LRR-containing bacterial E3 ligase family.</text>
</comment>
<keyword evidence="17" id="KW-1185">Reference proteome</keyword>
<dbReference type="InterPro" id="IPR032675">
    <property type="entry name" value="LRR_dom_sf"/>
</dbReference>
<dbReference type="Gene3D" id="1.20.58.360">
    <property type="entry name" value="Shigella T3SS effector IpaH defines"/>
    <property type="match status" value="1"/>
</dbReference>
<comment type="subcellular location">
    <subcellularLocation>
        <location evidence="2">Host cytoplasm</location>
    </subcellularLocation>
    <subcellularLocation>
        <location evidence="3">Secreted</location>
    </subcellularLocation>
</comment>
<evidence type="ECO:0000256" key="5">
    <source>
        <dbReference type="ARBA" id="ARBA00012483"/>
    </source>
</evidence>
<dbReference type="GO" id="GO:0016567">
    <property type="term" value="P:protein ubiquitination"/>
    <property type="evidence" value="ECO:0007669"/>
    <property type="project" value="InterPro"/>
</dbReference>
<reference evidence="16 17" key="2">
    <citation type="journal article" date="2016" name="Front. Microbiol.">
        <title>When Genome-Based Approach Meets the 'Old but Good': Revealing Genes Involved in the Antibacterial Activity of Pseudomonas sp. P482 against Soft Rot Pathogens.</title>
        <authorList>
            <person name="Krzyzanowska D.M."/>
            <person name="Ossowicki A."/>
            <person name="Rajewska M."/>
            <person name="Maciag T."/>
            <person name="Jablonska M."/>
            <person name="Obuchowski M."/>
            <person name="Heeb S."/>
            <person name="Jafra S."/>
        </authorList>
    </citation>
    <scope>NUCLEOTIDE SEQUENCE [LARGE SCALE GENOMIC DNA]</scope>
    <source>
        <strain evidence="16 17">P482</strain>
    </source>
</reference>
<dbReference type="GO" id="GO:0061630">
    <property type="term" value="F:ubiquitin protein ligase activity"/>
    <property type="evidence" value="ECO:0007669"/>
    <property type="project" value="UniProtKB-EC"/>
</dbReference>
<dbReference type="SUPFAM" id="SSF52058">
    <property type="entry name" value="L domain-like"/>
    <property type="match status" value="1"/>
</dbReference>
<dbReference type="Pfam" id="PF13855">
    <property type="entry name" value="LRR_8"/>
    <property type="match status" value="1"/>
</dbReference>
<evidence type="ECO:0000256" key="12">
    <source>
        <dbReference type="ARBA" id="ARBA00023026"/>
    </source>
</evidence>
<dbReference type="PROSITE" id="PS51450">
    <property type="entry name" value="LRR"/>
    <property type="match status" value="1"/>
</dbReference>
<dbReference type="SMART" id="SM00369">
    <property type="entry name" value="LRR_TYP"/>
    <property type="match status" value="2"/>
</dbReference>
<evidence type="ECO:0000256" key="13">
    <source>
        <dbReference type="ARBA" id="ARBA00023200"/>
    </source>
</evidence>
<dbReference type="EMBL" id="CP071706">
    <property type="protein sequence ID" value="KDO01110.1"/>
    <property type="molecule type" value="Genomic_DNA"/>
</dbReference>
<dbReference type="GO" id="GO:0030430">
    <property type="term" value="C:host cell cytoplasm"/>
    <property type="evidence" value="ECO:0007669"/>
    <property type="project" value="UniProtKB-SubCell"/>
</dbReference>
<dbReference type="Pfam" id="PF14496">
    <property type="entry name" value="NEL"/>
    <property type="match status" value="1"/>
</dbReference>
<feature type="active site" description="Glycyl thioester intermediate" evidence="14">
    <location>
        <position position="1211"/>
    </location>
</feature>
<name>A0AAP0SIK8_9PSED</name>
<keyword evidence="6 14" id="KW-0964">Secreted</keyword>
<evidence type="ECO:0000256" key="8">
    <source>
        <dbReference type="ARBA" id="ARBA00022679"/>
    </source>
</evidence>
<dbReference type="Pfam" id="PF20178">
    <property type="entry name" value="ToxA_N"/>
    <property type="match status" value="1"/>
</dbReference>
<keyword evidence="11 14" id="KW-0832">Ubl conjugation</keyword>
<evidence type="ECO:0000256" key="9">
    <source>
        <dbReference type="ARBA" id="ARBA00022737"/>
    </source>
</evidence>
<dbReference type="InterPro" id="IPR001611">
    <property type="entry name" value="Leu-rich_rpt"/>
</dbReference>
<evidence type="ECO:0000256" key="14">
    <source>
        <dbReference type="PROSITE-ProRule" id="PRU01398"/>
    </source>
</evidence>
<dbReference type="InterPro" id="IPR051071">
    <property type="entry name" value="LRR-bact_E3_ubiq_ligases"/>
</dbReference>
<comment type="catalytic activity">
    <reaction evidence="1">
        <text>S-ubiquitinyl-[E2 ubiquitin-conjugating enzyme]-L-cysteine + [acceptor protein]-L-lysine = [E2 ubiquitin-conjugating enzyme]-L-cysteine + N(6)-ubiquitinyl-[acceptor protein]-L-lysine.</text>
        <dbReference type="EC" id="2.3.2.27"/>
    </reaction>
</comment>
<dbReference type="KEGG" id="pdw:BV82_0977"/>
<evidence type="ECO:0000256" key="6">
    <source>
        <dbReference type="ARBA" id="ARBA00022525"/>
    </source>
</evidence>
<dbReference type="RefSeq" id="WP_036994373.1">
    <property type="nucleotide sequence ID" value="NZ_CP071706.1"/>
</dbReference>
<reference evidence="16 17" key="1">
    <citation type="journal article" date="2014" name="Genome Announc.">
        <title>Genome Sequence of Pseudomonas sp. Strain P482, a Tomato Rhizosphere Isolate with Broad-Spectrum Antimicrobial Activity.</title>
        <authorList>
            <person name="Krzyzanowska D.M."/>
            <person name="Ossowicki A."/>
            <person name="Jafra S."/>
        </authorList>
    </citation>
    <scope>NUCLEOTIDE SEQUENCE [LARGE SCALE GENOMIC DNA]</scope>
    <source>
        <strain evidence="16 17">P482</strain>
    </source>
</reference>
<dbReference type="PANTHER" id="PTHR47114:SF2">
    <property type="entry name" value="OLIGODENDROCYTE-MYELIN GLYCOPROTEIN"/>
    <property type="match status" value="1"/>
</dbReference>
<evidence type="ECO:0000256" key="3">
    <source>
        <dbReference type="ARBA" id="ARBA00004613"/>
    </source>
</evidence>
<evidence type="ECO:0000256" key="1">
    <source>
        <dbReference type="ARBA" id="ARBA00000900"/>
    </source>
</evidence>
<evidence type="ECO:0000313" key="16">
    <source>
        <dbReference type="EMBL" id="KDO01110.1"/>
    </source>
</evidence>
<dbReference type="InterPro" id="IPR003591">
    <property type="entry name" value="Leu-rich_rpt_typical-subtyp"/>
</dbReference>
<dbReference type="GO" id="GO:0005576">
    <property type="term" value="C:extracellular region"/>
    <property type="evidence" value="ECO:0007669"/>
    <property type="project" value="UniProtKB-SubCell"/>
</dbReference>
<evidence type="ECO:0000313" key="17">
    <source>
        <dbReference type="Proteomes" id="UP000027121"/>
    </source>
</evidence>
<protein>
    <recommendedName>
        <fullName evidence="5">RING-type E3 ubiquitin transferase</fullName>
        <ecNumber evidence="5">2.3.2.27</ecNumber>
    </recommendedName>
</protein>
<proteinExistence type="inferred from homology"/>
<accession>A0AAP0SIK8</accession>
<dbReference type="GeneID" id="98282351"/>
<feature type="domain" description="NEL" evidence="15">
    <location>
        <begin position="1124"/>
        <end position="1415"/>
    </location>
</feature>
<evidence type="ECO:0000256" key="11">
    <source>
        <dbReference type="ARBA" id="ARBA00022843"/>
    </source>
</evidence>